<dbReference type="RefSeq" id="WP_257632705.1">
    <property type="nucleotide sequence ID" value="NZ_JANIIC010000027.1"/>
</dbReference>
<dbReference type="AlphaFoldDB" id="A0A9X2LXK3"/>
<accession>A0A9X2LXK3</accession>
<gene>
    <name evidence="1" type="ORF">NQU54_22820</name>
</gene>
<protein>
    <recommendedName>
        <fullName evidence="3">C2H2-type domain-containing protein</fullName>
    </recommendedName>
</protein>
<proteinExistence type="predicted"/>
<sequence length="63" mass="7085">MTDSCPSCCRRDIAPAATRWRGVRIVHGYHCPGCGATWATTRHLPAYSDIHHRRAQRPTRKAA</sequence>
<keyword evidence="2" id="KW-1185">Reference proteome</keyword>
<evidence type="ECO:0008006" key="3">
    <source>
        <dbReference type="Google" id="ProtNLM"/>
    </source>
</evidence>
<dbReference type="EMBL" id="JANIIC010000027">
    <property type="protein sequence ID" value="MCQ8831826.1"/>
    <property type="molecule type" value="Genomic_DNA"/>
</dbReference>
<name>A0A9X2LXK3_STRMQ</name>
<evidence type="ECO:0000313" key="1">
    <source>
        <dbReference type="EMBL" id="MCQ8831826.1"/>
    </source>
</evidence>
<evidence type="ECO:0000313" key="2">
    <source>
        <dbReference type="Proteomes" id="UP001142400"/>
    </source>
</evidence>
<reference evidence="1" key="1">
    <citation type="submission" date="2022-06" db="EMBL/GenBank/DDBJ databases">
        <title>WGS of actinobacteria.</title>
        <authorList>
            <person name="Thawai C."/>
        </authorList>
    </citation>
    <scope>NUCLEOTIDE SEQUENCE</scope>
    <source>
        <strain evidence="1">DSM 42010</strain>
    </source>
</reference>
<comment type="caution">
    <text evidence="1">The sequence shown here is derived from an EMBL/GenBank/DDBJ whole genome shotgun (WGS) entry which is preliminary data.</text>
</comment>
<dbReference type="Proteomes" id="UP001142400">
    <property type="component" value="Unassembled WGS sequence"/>
</dbReference>
<organism evidence="1 2">
    <name type="scientific">Streptomyces malaysiensis subsp. samsunensis</name>
    <dbReference type="NCBI Taxonomy" id="459658"/>
    <lineage>
        <taxon>Bacteria</taxon>
        <taxon>Bacillati</taxon>
        <taxon>Actinomycetota</taxon>
        <taxon>Actinomycetes</taxon>
        <taxon>Kitasatosporales</taxon>
        <taxon>Streptomycetaceae</taxon>
        <taxon>Streptomyces</taxon>
        <taxon>Streptomyces violaceusniger group</taxon>
    </lineage>
</organism>